<evidence type="ECO:0000256" key="3">
    <source>
        <dbReference type="ARBA" id="ARBA00022729"/>
    </source>
</evidence>
<keyword evidence="3 4" id="KW-0732">Signal</keyword>
<comment type="subcellular location">
    <subcellularLocation>
        <location evidence="1">Cell envelope</location>
    </subcellularLocation>
</comment>
<dbReference type="PANTHER" id="PTHR46847">
    <property type="entry name" value="D-ALLOSE-BINDING PERIPLASMIC PROTEIN-RELATED"/>
    <property type="match status" value="1"/>
</dbReference>
<dbReference type="RefSeq" id="WP_092556153.1">
    <property type="nucleotide sequence ID" value="NZ_BOMJ01000018.1"/>
</dbReference>
<comment type="similarity">
    <text evidence="2">Belongs to the bacterial solute-binding protein 2 family.</text>
</comment>
<feature type="domain" description="Periplasmic binding protein" evidence="5">
    <location>
        <begin position="38"/>
        <end position="296"/>
    </location>
</feature>
<accession>A0A1H2DEE0</accession>
<dbReference type="Gene3D" id="3.40.50.2300">
    <property type="match status" value="2"/>
</dbReference>
<evidence type="ECO:0000259" key="5">
    <source>
        <dbReference type="Pfam" id="PF13407"/>
    </source>
</evidence>
<dbReference type="GO" id="GO:0030313">
    <property type="term" value="C:cell envelope"/>
    <property type="evidence" value="ECO:0007669"/>
    <property type="project" value="UniProtKB-SubCell"/>
</dbReference>
<evidence type="ECO:0000256" key="4">
    <source>
        <dbReference type="SAM" id="SignalP"/>
    </source>
</evidence>
<keyword evidence="7" id="KW-1185">Reference proteome</keyword>
<proteinExistence type="inferred from homology"/>
<dbReference type="InterPro" id="IPR028082">
    <property type="entry name" value="Peripla_BP_I"/>
</dbReference>
<dbReference type="AlphaFoldDB" id="A0A1H2DEE0"/>
<sequence>MRRTSTVLAMLTAVFCSACGGTGTESAPADDGSVSLGFVQVGSDGAWHRANTRSIVQAAATAGVALDVRDDGRTQEQQIADLRDLIARGVDVLALSPVVESGWDGVLQQAKDAGIPVILTDRAVDTTDTSLYVSALGSDFTAQGRKAGEWMVGRFRDTTGPVKVVEIEGTTGSAAANGRLAGFHTAIKAAPHLEVIASRDGDFSREGGQKVMAGFLTKYPDIDAVYAHNDEEGIGAVAAIEAAGKKPGKDIALVTVDASRDGLTALAAGKLDFVVECNPLFGPQLLDLVAKAAAGETTPRHVPVTETVFDAEAARKALPTREY</sequence>
<dbReference type="EMBL" id="LT629758">
    <property type="protein sequence ID" value="SDT81103.1"/>
    <property type="molecule type" value="Genomic_DNA"/>
</dbReference>
<name>A0A1H2DEE0_9ACTN</name>
<evidence type="ECO:0000256" key="1">
    <source>
        <dbReference type="ARBA" id="ARBA00004196"/>
    </source>
</evidence>
<gene>
    <name evidence="6" type="ORF">SAMN04489716_9496</name>
</gene>
<dbReference type="PANTHER" id="PTHR46847:SF3">
    <property type="entry name" value="GALACTOFURANOSE-BINDING PROTEIN YTFQ"/>
    <property type="match status" value="1"/>
</dbReference>
<reference evidence="6 7" key="1">
    <citation type="submission" date="2016-10" db="EMBL/GenBank/DDBJ databases">
        <authorList>
            <person name="de Groot N.N."/>
        </authorList>
    </citation>
    <scope>NUCLEOTIDE SEQUENCE [LARGE SCALE GENOMIC DNA]</scope>
    <source>
        <strain evidence="6 7">DSM 43941</strain>
    </source>
</reference>
<feature type="signal peptide" evidence="4">
    <location>
        <begin position="1"/>
        <end position="20"/>
    </location>
</feature>
<organism evidence="6 7">
    <name type="scientific">Actinoplanes derwentensis</name>
    <dbReference type="NCBI Taxonomy" id="113562"/>
    <lineage>
        <taxon>Bacteria</taxon>
        <taxon>Bacillati</taxon>
        <taxon>Actinomycetota</taxon>
        <taxon>Actinomycetes</taxon>
        <taxon>Micromonosporales</taxon>
        <taxon>Micromonosporaceae</taxon>
        <taxon>Actinoplanes</taxon>
    </lineage>
</organism>
<dbReference type="Pfam" id="PF13407">
    <property type="entry name" value="Peripla_BP_4"/>
    <property type="match status" value="1"/>
</dbReference>
<dbReference type="SUPFAM" id="SSF53822">
    <property type="entry name" value="Periplasmic binding protein-like I"/>
    <property type="match status" value="1"/>
</dbReference>
<feature type="chain" id="PRO_5039310723" evidence="4">
    <location>
        <begin position="21"/>
        <end position="323"/>
    </location>
</feature>
<evidence type="ECO:0000313" key="6">
    <source>
        <dbReference type="EMBL" id="SDT81103.1"/>
    </source>
</evidence>
<dbReference type="STRING" id="113562.SAMN04489716_9496"/>
<evidence type="ECO:0000313" key="7">
    <source>
        <dbReference type="Proteomes" id="UP000198688"/>
    </source>
</evidence>
<dbReference type="GO" id="GO:0030246">
    <property type="term" value="F:carbohydrate binding"/>
    <property type="evidence" value="ECO:0007669"/>
    <property type="project" value="UniProtKB-ARBA"/>
</dbReference>
<dbReference type="Proteomes" id="UP000198688">
    <property type="component" value="Chromosome I"/>
</dbReference>
<dbReference type="InterPro" id="IPR025997">
    <property type="entry name" value="SBP_2_dom"/>
</dbReference>
<dbReference type="CDD" id="cd06309">
    <property type="entry name" value="PBP1_galactofuranose_YtfQ-like"/>
    <property type="match status" value="1"/>
</dbReference>
<evidence type="ECO:0000256" key="2">
    <source>
        <dbReference type="ARBA" id="ARBA00007639"/>
    </source>
</evidence>
<dbReference type="OrthoDB" id="1957427at2"/>
<protein>
    <submittedName>
        <fullName evidence="6">Monosaccharide ABC transporter substrate-binding protein, CUT2 family</fullName>
    </submittedName>
</protein>